<dbReference type="InterPro" id="IPR013249">
    <property type="entry name" value="RNA_pol_sigma70_r4_t2"/>
</dbReference>
<dbReference type="InterPro" id="IPR014284">
    <property type="entry name" value="RNA_pol_sigma-70_dom"/>
</dbReference>
<keyword evidence="4" id="KW-0804">Transcription</keyword>
<keyword evidence="3" id="KW-0731">Sigma factor</keyword>
<evidence type="ECO:0000259" key="6">
    <source>
        <dbReference type="Pfam" id="PF08281"/>
    </source>
</evidence>
<protein>
    <submittedName>
        <fullName evidence="7">RNA polymerase sigma factor</fullName>
    </submittedName>
</protein>
<dbReference type="SUPFAM" id="SSF88659">
    <property type="entry name" value="Sigma3 and sigma4 domains of RNA polymerase sigma factors"/>
    <property type="match status" value="1"/>
</dbReference>
<dbReference type="RefSeq" id="WP_381252970.1">
    <property type="nucleotide sequence ID" value="NZ_JBHTBI010000009.1"/>
</dbReference>
<dbReference type="Gene3D" id="1.10.10.10">
    <property type="entry name" value="Winged helix-like DNA-binding domain superfamily/Winged helix DNA-binding domain"/>
    <property type="match status" value="1"/>
</dbReference>
<dbReference type="Pfam" id="PF08281">
    <property type="entry name" value="Sigma70_r4_2"/>
    <property type="match status" value="1"/>
</dbReference>
<evidence type="ECO:0000313" key="7">
    <source>
        <dbReference type="EMBL" id="MFD0288055.1"/>
    </source>
</evidence>
<name>A0ABW2VUG7_9ACTN</name>
<dbReference type="InterPro" id="IPR007627">
    <property type="entry name" value="RNA_pol_sigma70_r2"/>
</dbReference>
<dbReference type="Pfam" id="PF04542">
    <property type="entry name" value="Sigma70_r2"/>
    <property type="match status" value="1"/>
</dbReference>
<accession>A0ABW2VUG7</accession>
<evidence type="ECO:0000256" key="1">
    <source>
        <dbReference type="ARBA" id="ARBA00010641"/>
    </source>
</evidence>
<keyword evidence="8" id="KW-1185">Reference proteome</keyword>
<dbReference type="InterPro" id="IPR036388">
    <property type="entry name" value="WH-like_DNA-bd_sf"/>
</dbReference>
<feature type="domain" description="RNA polymerase sigma factor 70 region 4 type 2" evidence="6">
    <location>
        <begin position="130"/>
        <end position="181"/>
    </location>
</feature>
<comment type="similarity">
    <text evidence="1">Belongs to the sigma-70 factor family. ECF subfamily.</text>
</comment>
<evidence type="ECO:0000259" key="5">
    <source>
        <dbReference type="Pfam" id="PF04542"/>
    </source>
</evidence>
<keyword evidence="2" id="KW-0805">Transcription regulation</keyword>
<organism evidence="7 8">
    <name type="scientific">Streptomyces lutosisoli</name>
    <dbReference type="NCBI Taxonomy" id="2665721"/>
    <lineage>
        <taxon>Bacteria</taxon>
        <taxon>Bacillati</taxon>
        <taxon>Actinomycetota</taxon>
        <taxon>Actinomycetes</taxon>
        <taxon>Kitasatosporales</taxon>
        <taxon>Streptomycetaceae</taxon>
        <taxon>Streptomyces</taxon>
    </lineage>
</organism>
<gene>
    <name evidence="7" type="ORF">ACFQZP_41910</name>
</gene>
<feature type="domain" description="RNA polymerase sigma-70 region 2" evidence="5">
    <location>
        <begin position="31"/>
        <end position="98"/>
    </location>
</feature>
<evidence type="ECO:0000256" key="3">
    <source>
        <dbReference type="ARBA" id="ARBA00023082"/>
    </source>
</evidence>
<sequence length="194" mass="21223">MTGFGLPVGRLSDEALLSGLATGDPELAVAFVRRFQHRIFGVAIAVLGDPQLAEDIAQQTFERAWRHAQIYDSRRGSVMTWLTTISHNLAIDAVRSRRPEPLAPEDLDALLGVVTETPEQLALADEASSRLRAAVARLPREQGRALVMAGIYGMTAQQIADREKIPLGTVKTRIRTAMGRLRTTLTSPKRGDDV</sequence>
<dbReference type="InterPro" id="IPR013325">
    <property type="entry name" value="RNA_pol_sigma_r2"/>
</dbReference>
<proteinExistence type="inferred from homology"/>
<dbReference type="PANTHER" id="PTHR43133">
    <property type="entry name" value="RNA POLYMERASE ECF-TYPE SIGMA FACTO"/>
    <property type="match status" value="1"/>
</dbReference>
<evidence type="ECO:0000256" key="4">
    <source>
        <dbReference type="ARBA" id="ARBA00023163"/>
    </source>
</evidence>
<dbReference type="EMBL" id="JBHTEC010000007">
    <property type="protein sequence ID" value="MFD0288055.1"/>
    <property type="molecule type" value="Genomic_DNA"/>
</dbReference>
<dbReference type="InterPro" id="IPR039425">
    <property type="entry name" value="RNA_pol_sigma-70-like"/>
</dbReference>
<dbReference type="Proteomes" id="UP001596957">
    <property type="component" value="Unassembled WGS sequence"/>
</dbReference>
<dbReference type="SUPFAM" id="SSF88946">
    <property type="entry name" value="Sigma2 domain of RNA polymerase sigma factors"/>
    <property type="match status" value="1"/>
</dbReference>
<evidence type="ECO:0000313" key="8">
    <source>
        <dbReference type="Proteomes" id="UP001596957"/>
    </source>
</evidence>
<reference evidence="8" key="1">
    <citation type="journal article" date="2019" name="Int. J. Syst. Evol. Microbiol.">
        <title>The Global Catalogue of Microorganisms (GCM) 10K type strain sequencing project: providing services to taxonomists for standard genome sequencing and annotation.</title>
        <authorList>
            <consortium name="The Broad Institute Genomics Platform"/>
            <consortium name="The Broad Institute Genome Sequencing Center for Infectious Disease"/>
            <person name="Wu L."/>
            <person name="Ma J."/>
        </authorList>
    </citation>
    <scope>NUCLEOTIDE SEQUENCE [LARGE SCALE GENOMIC DNA]</scope>
    <source>
        <strain evidence="8">CGMCC 4.7198</strain>
    </source>
</reference>
<dbReference type="InterPro" id="IPR013324">
    <property type="entry name" value="RNA_pol_sigma_r3/r4-like"/>
</dbReference>
<evidence type="ECO:0000256" key="2">
    <source>
        <dbReference type="ARBA" id="ARBA00023015"/>
    </source>
</evidence>
<dbReference type="PANTHER" id="PTHR43133:SF62">
    <property type="entry name" value="RNA POLYMERASE SIGMA FACTOR SIGZ"/>
    <property type="match status" value="1"/>
</dbReference>
<comment type="caution">
    <text evidence="7">The sequence shown here is derived from an EMBL/GenBank/DDBJ whole genome shotgun (WGS) entry which is preliminary data.</text>
</comment>
<dbReference type="NCBIfam" id="TIGR02937">
    <property type="entry name" value="sigma70-ECF"/>
    <property type="match status" value="1"/>
</dbReference>
<dbReference type="Gene3D" id="1.10.1740.10">
    <property type="match status" value="1"/>
</dbReference>